<comment type="cofactor">
    <cofactor evidence="1">
        <name>heme</name>
        <dbReference type="ChEBI" id="CHEBI:30413"/>
    </cofactor>
    <text evidence="1">Binds 1 heme group per subunit.</text>
</comment>
<dbReference type="GO" id="GO:0019442">
    <property type="term" value="P:L-tryptophan catabolic process to acetyl-CoA"/>
    <property type="evidence" value="ECO:0007669"/>
    <property type="project" value="TreeGrafter"/>
</dbReference>
<evidence type="ECO:0000313" key="2">
    <source>
        <dbReference type="EMBL" id="MBB4677568.1"/>
    </source>
</evidence>
<dbReference type="Gene3D" id="1.20.58.480">
    <property type="match status" value="1"/>
</dbReference>
<reference evidence="2 3" key="1">
    <citation type="submission" date="2020-08" db="EMBL/GenBank/DDBJ databases">
        <title>Sequencing the genomes of 1000 actinobacteria strains.</title>
        <authorList>
            <person name="Klenk H.-P."/>
        </authorList>
    </citation>
    <scope>NUCLEOTIDE SEQUENCE [LARGE SCALE GENOMIC DNA]</scope>
    <source>
        <strain evidence="2 3">DSM 44230</strain>
    </source>
</reference>
<keyword evidence="1 2" id="KW-0223">Dioxygenase</keyword>
<keyword evidence="1" id="KW-0823">Tryptophan catabolism</keyword>
<gene>
    <name evidence="1" type="primary">kynA</name>
    <name evidence="2" type="ORF">HNR67_003686</name>
</gene>
<dbReference type="AlphaFoldDB" id="A0A7W7CCW4"/>
<dbReference type="Proteomes" id="UP000533598">
    <property type="component" value="Unassembled WGS sequence"/>
</dbReference>
<comment type="function">
    <text evidence="1">Heme-dependent dioxygenase that catalyzes the oxidative cleavage of the L-tryptophan (L-Trp) pyrrole ring and converts L-tryptophan to N-formyl-L-kynurenine. Catalyzes the oxidative cleavage of the indole moiety.</text>
</comment>
<comment type="caution">
    <text evidence="1">Lacks conserved residue(s) required for the propagation of feature annotation.</text>
</comment>
<comment type="similarity">
    <text evidence="1">Belongs to the tryptophan 2,3-dioxygenase family.</text>
</comment>
<keyword evidence="1" id="KW-0349">Heme</keyword>
<feature type="binding site" evidence="1">
    <location>
        <position position="114"/>
    </location>
    <ligand>
        <name>substrate</name>
    </ligand>
</feature>
<dbReference type="EMBL" id="JACHMH010000001">
    <property type="protein sequence ID" value="MBB4677568.1"/>
    <property type="molecule type" value="Genomic_DNA"/>
</dbReference>
<dbReference type="GO" id="GO:0004833">
    <property type="term" value="F:L-tryptophan 2,3-dioxygenase activity"/>
    <property type="evidence" value="ECO:0007669"/>
    <property type="project" value="UniProtKB-UniRule"/>
</dbReference>
<dbReference type="EC" id="1.13.11.11" evidence="1"/>
<dbReference type="PANTHER" id="PTHR10138:SF0">
    <property type="entry name" value="TRYPTOPHAN 2,3-DIOXYGENASE"/>
    <property type="match status" value="1"/>
</dbReference>
<comment type="caution">
    <text evidence="2">The sequence shown here is derived from an EMBL/GenBank/DDBJ whole genome shotgun (WGS) entry which is preliminary data.</text>
</comment>
<keyword evidence="1 2" id="KW-0560">Oxidoreductase</keyword>
<keyword evidence="1" id="KW-0479">Metal-binding</keyword>
<dbReference type="InterPro" id="IPR004981">
    <property type="entry name" value="Trp_2_3_dOase"/>
</dbReference>
<keyword evidence="3" id="KW-1185">Reference proteome</keyword>
<comment type="subunit">
    <text evidence="1">Homotetramer.</text>
</comment>
<accession>A0A7W7CCW4</accession>
<keyword evidence="1" id="KW-0408">Iron</keyword>
<sequence>MTDTGGCPIMAEPKLDFGGTTPYEDYVHASVLHSLQQRWSSDPGEMSFLVITQIMELYFGLLCFEWRQAQTEMRADDLDSAVRTLHRSVLHVQGLNAAWRSIARMTPEEFNAFRANLGEGSGFQSGMYRHVEFLLGEKSASLLVPHRAVPAMHAELEEALARPSLYDDALGLLRRRGYDVPDSASDRDYTQPYQPDPRVEQVWTLIYSDRTKHHDEQRLGEVLTDIAEEFARWRYDHLLATRRAMGAKVGTGGSAGVAWLEKRVQRTVFPELWTARSYV</sequence>
<dbReference type="SUPFAM" id="SSF140959">
    <property type="entry name" value="Indolic compounds 2,3-dioxygenase-like"/>
    <property type="match status" value="1"/>
</dbReference>
<proteinExistence type="inferred from homology"/>
<comment type="pathway">
    <text evidence="1">Amino-acid degradation; L-tryptophan degradation via kynurenine pathway; L-kynurenine from L-tryptophan: step 1/2.</text>
</comment>
<organism evidence="2 3">
    <name type="scientific">Crossiella cryophila</name>
    <dbReference type="NCBI Taxonomy" id="43355"/>
    <lineage>
        <taxon>Bacteria</taxon>
        <taxon>Bacillati</taxon>
        <taxon>Actinomycetota</taxon>
        <taxon>Actinomycetes</taxon>
        <taxon>Pseudonocardiales</taxon>
        <taxon>Pseudonocardiaceae</taxon>
        <taxon>Crossiella</taxon>
    </lineage>
</organism>
<evidence type="ECO:0000256" key="1">
    <source>
        <dbReference type="HAMAP-Rule" id="MF_01972"/>
    </source>
</evidence>
<protein>
    <recommendedName>
        <fullName evidence="1">Tryptophan 2,3-dioxygenase</fullName>
        <shortName evidence="1">TDO</shortName>
        <ecNumber evidence="1">1.13.11.11</ecNumber>
    </recommendedName>
    <alternativeName>
        <fullName evidence="1">Tryptamin 2,3-dioxygenase</fullName>
    </alternativeName>
    <alternativeName>
        <fullName evidence="1">Tryptophan oxygenase</fullName>
        <shortName evidence="1">TO</shortName>
        <shortName evidence="1">TRPO</shortName>
    </alternativeName>
    <alternativeName>
        <fullName evidence="1">Tryptophan pyrrolase</fullName>
    </alternativeName>
    <alternativeName>
        <fullName evidence="1">Tryptophanase</fullName>
    </alternativeName>
</protein>
<feature type="binding site" evidence="1">
    <location>
        <position position="251"/>
    </location>
    <ligand>
        <name>substrate</name>
    </ligand>
</feature>
<comment type="catalytic activity">
    <reaction evidence="1">
        <text>L-tryptophan + O2 = N-formyl-L-kynurenine</text>
        <dbReference type="Rhea" id="RHEA:24536"/>
        <dbReference type="ChEBI" id="CHEBI:15379"/>
        <dbReference type="ChEBI" id="CHEBI:57912"/>
        <dbReference type="ChEBI" id="CHEBI:58629"/>
        <dbReference type="EC" id="1.13.11.11"/>
    </reaction>
</comment>
<dbReference type="HAMAP" id="MF_01972">
    <property type="entry name" value="T23O"/>
    <property type="match status" value="1"/>
</dbReference>
<dbReference type="GO" id="GO:0046872">
    <property type="term" value="F:metal ion binding"/>
    <property type="evidence" value="ECO:0007669"/>
    <property type="project" value="UniProtKB-KW"/>
</dbReference>
<dbReference type="InterPro" id="IPR037217">
    <property type="entry name" value="Trp/Indoleamine_2_3_dOase-like"/>
</dbReference>
<dbReference type="UniPathway" id="UPA00333">
    <property type="reaction ID" value="UER00453"/>
</dbReference>
<name>A0A7W7CCW4_9PSEU</name>
<dbReference type="Pfam" id="PF03301">
    <property type="entry name" value="Trp_dioxygenase"/>
    <property type="match status" value="1"/>
</dbReference>
<dbReference type="PANTHER" id="PTHR10138">
    <property type="entry name" value="TRYPTOPHAN 2,3-DIOXYGENASE"/>
    <property type="match status" value="1"/>
</dbReference>
<dbReference type="GO" id="GO:0020037">
    <property type="term" value="F:heme binding"/>
    <property type="evidence" value="ECO:0007669"/>
    <property type="project" value="UniProtKB-UniRule"/>
</dbReference>
<evidence type="ECO:0000313" key="3">
    <source>
        <dbReference type="Proteomes" id="UP000533598"/>
    </source>
</evidence>
<dbReference type="GO" id="GO:0019441">
    <property type="term" value="P:L-tryptophan catabolic process to kynurenine"/>
    <property type="evidence" value="ECO:0007669"/>
    <property type="project" value="UniProtKB-UniRule"/>
</dbReference>
<dbReference type="RefSeq" id="WP_185003496.1">
    <property type="nucleotide sequence ID" value="NZ_BAAAUI010000047.1"/>
</dbReference>
<feature type="binding site" description="axial binding residue" evidence="1">
    <location>
        <position position="237"/>
    </location>
    <ligand>
        <name>heme</name>
        <dbReference type="ChEBI" id="CHEBI:30413"/>
    </ligand>
    <ligandPart>
        <name>Fe</name>
        <dbReference type="ChEBI" id="CHEBI:18248"/>
    </ligandPart>
</feature>